<comment type="similarity">
    <text evidence="2">Belongs to the flavin monoamine oxidase family.</text>
</comment>
<dbReference type="GO" id="GO:0097621">
    <property type="term" value="F:monoamine oxidase activity"/>
    <property type="evidence" value="ECO:0007669"/>
    <property type="project" value="UniProtKB-EC"/>
</dbReference>
<gene>
    <name evidence="6" type="ORF">EB796_004066</name>
</gene>
<evidence type="ECO:0000313" key="7">
    <source>
        <dbReference type="Proteomes" id="UP000593567"/>
    </source>
</evidence>
<dbReference type="PANTHER" id="PTHR43563">
    <property type="entry name" value="AMINE OXIDASE"/>
    <property type="match status" value="1"/>
</dbReference>
<dbReference type="InterPro" id="IPR050703">
    <property type="entry name" value="Flavin_MAO"/>
</dbReference>
<protein>
    <recommendedName>
        <fullName evidence="3">monoamine oxidase</fullName>
        <ecNumber evidence="3">1.4.3.4</ecNumber>
    </recommendedName>
</protein>
<comment type="subcellular location">
    <subcellularLocation>
        <location evidence="1">Mitochondrion outer membrane</location>
        <topology evidence="1">Single-pass type IV membrane protein</topology>
        <orientation evidence="1">Cytoplasmic side</orientation>
    </subcellularLocation>
</comment>
<name>A0A7J7KI87_BUGNE</name>
<evidence type="ECO:0000256" key="1">
    <source>
        <dbReference type="ARBA" id="ARBA00004362"/>
    </source>
</evidence>
<comment type="caution">
    <text evidence="6">The sequence shown here is derived from an EMBL/GenBank/DDBJ whole genome shotgun (WGS) entry which is preliminary data.</text>
</comment>
<dbReference type="InterPro" id="IPR002937">
    <property type="entry name" value="Amino_oxidase"/>
</dbReference>
<dbReference type="Gene3D" id="3.50.50.60">
    <property type="entry name" value="FAD/NAD(P)-binding domain"/>
    <property type="match status" value="1"/>
</dbReference>
<dbReference type="SUPFAM" id="SSF51905">
    <property type="entry name" value="FAD/NAD(P)-binding domain"/>
    <property type="match status" value="1"/>
</dbReference>
<sequence>MYDVIIVGGGISGLYTAWRLGTATTLKVLVLEADDRFGGRYLSCKMPGGFVADLGAMRYLPLRHKTLHQLIQSLGLDIERQASSVIRSNSNGIIAHFQNTAISSFDDYVKLYSLSEGDNLVTYKFQVEMPDNANIFEGTI</sequence>
<dbReference type="OrthoDB" id="7777654at2759"/>
<feature type="domain" description="Amine oxidase" evidence="5">
    <location>
        <begin position="11"/>
        <end position="86"/>
    </location>
</feature>
<dbReference type="GO" id="GO:0005741">
    <property type="term" value="C:mitochondrial outer membrane"/>
    <property type="evidence" value="ECO:0007669"/>
    <property type="project" value="UniProtKB-SubCell"/>
</dbReference>
<dbReference type="AlphaFoldDB" id="A0A7J7KI87"/>
<evidence type="ECO:0000256" key="2">
    <source>
        <dbReference type="ARBA" id="ARBA00005995"/>
    </source>
</evidence>
<comment type="catalytic activity">
    <reaction evidence="4">
        <text>a secondary aliphatic amine + O2 + H2O = a primary amine + an aldehyde + H2O2</text>
        <dbReference type="Rhea" id="RHEA:26414"/>
        <dbReference type="ChEBI" id="CHEBI:15377"/>
        <dbReference type="ChEBI" id="CHEBI:15379"/>
        <dbReference type="ChEBI" id="CHEBI:16240"/>
        <dbReference type="ChEBI" id="CHEBI:17478"/>
        <dbReference type="ChEBI" id="CHEBI:58855"/>
        <dbReference type="ChEBI" id="CHEBI:65296"/>
        <dbReference type="EC" id="1.4.3.4"/>
    </reaction>
</comment>
<dbReference type="Pfam" id="PF01593">
    <property type="entry name" value="Amino_oxidase"/>
    <property type="match status" value="1"/>
</dbReference>
<evidence type="ECO:0000256" key="3">
    <source>
        <dbReference type="ARBA" id="ARBA00012804"/>
    </source>
</evidence>
<dbReference type="PANTHER" id="PTHR43563:SF1">
    <property type="entry name" value="AMINE OXIDASE [FLAVIN-CONTAINING] B"/>
    <property type="match status" value="1"/>
</dbReference>
<reference evidence="6" key="1">
    <citation type="submission" date="2020-06" db="EMBL/GenBank/DDBJ databases">
        <title>Draft genome of Bugula neritina, a colonial animal packing powerful symbionts and potential medicines.</title>
        <authorList>
            <person name="Rayko M."/>
        </authorList>
    </citation>
    <scope>NUCLEOTIDE SEQUENCE [LARGE SCALE GENOMIC DNA]</scope>
    <source>
        <strain evidence="6">Kwan_BN1</strain>
    </source>
</reference>
<dbReference type="EMBL" id="VXIV02000538">
    <property type="protein sequence ID" value="KAF6037631.1"/>
    <property type="molecule type" value="Genomic_DNA"/>
</dbReference>
<dbReference type="EC" id="1.4.3.4" evidence="3"/>
<dbReference type="Proteomes" id="UP000593567">
    <property type="component" value="Unassembled WGS sequence"/>
</dbReference>
<proteinExistence type="inferred from homology"/>
<dbReference type="InterPro" id="IPR036188">
    <property type="entry name" value="FAD/NAD-bd_sf"/>
</dbReference>
<accession>A0A7J7KI87</accession>
<keyword evidence="7" id="KW-1185">Reference proteome</keyword>
<evidence type="ECO:0000313" key="6">
    <source>
        <dbReference type="EMBL" id="KAF6037631.1"/>
    </source>
</evidence>
<organism evidence="6 7">
    <name type="scientific">Bugula neritina</name>
    <name type="common">Brown bryozoan</name>
    <name type="synonym">Sertularia neritina</name>
    <dbReference type="NCBI Taxonomy" id="10212"/>
    <lineage>
        <taxon>Eukaryota</taxon>
        <taxon>Metazoa</taxon>
        <taxon>Spiralia</taxon>
        <taxon>Lophotrochozoa</taxon>
        <taxon>Bryozoa</taxon>
        <taxon>Gymnolaemata</taxon>
        <taxon>Cheilostomatida</taxon>
        <taxon>Flustrina</taxon>
        <taxon>Buguloidea</taxon>
        <taxon>Bugulidae</taxon>
        <taxon>Bugula</taxon>
    </lineage>
</organism>
<evidence type="ECO:0000259" key="5">
    <source>
        <dbReference type="Pfam" id="PF01593"/>
    </source>
</evidence>
<evidence type="ECO:0000256" key="4">
    <source>
        <dbReference type="ARBA" id="ARBA00048448"/>
    </source>
</evidence>